<dbReference type="RefSeq" id="WP_307349972.1">
    <property type="nucleotide sequence ID" value="NZ_JAUSVS010000005.1"/>
</dbReference>
<evidence type="ECO:0000313" key="2">
    <source>
        <dbReference type="EMBL" id="MDQ0464947.1"/>
    </source>
</evidence>
<accession>A0ABU0ISF9</accession>
<keyword evidence="1" id="KW-0732">Signal</keyword>
<proteinExistence type="predicted"/>
<feature type="signal peptide" evidence="1">
    <location>
        <begin position="1"/>
        <end position="39"/>
    </location>
</feature>
<gene>
    <name evidence="2" type="ORF">QO010_002731</name>
</gene>
<dbReference type="Proteomes" id="UP001228905">
    <property type="component" value="Unassembled WGS sequence"/>
</dbReference>
<comment type="caution">
    <text evidence="2">The sequence shown here is derived from an EMBL/GenBank/DDBJ whole genome shotgun (WGS) entry which is preliminary data.</text>
</comment>
<name>A0ABU0ISF9_9CAUL</name>
<reference evidence="2 3" key="1">
    <citation type="submission" date="2023-07" db="EMBL/GenBank/DDBJ databases">
        <title>Genomic Encyclopedia of Type Strains, Phase IV (KMG-IV): sequencing the most valuable type-strain genomes for metagenomic binning, comparative biology and taxonomic classification.</title>
        <authorList>
            <person name="Goeker M."/>
        </authorList>
    </citation>
    <scope>NUCLEOTIDE SEQUENCE [LARGE SCALE GENOMIC DNA]</scope>
    <source>
        <strain evidence="2 3">DSM 18695</strain>
    </source>
</reference>
<keyword evidence="3" id="KW-1185">Reference proteome</keyword>
<dbReference type="EMBL" id="JAUSVS010000005">
    <property type="protein sequence ID" value="MDQ0464947.1"/>
    <property type="molecule type" value="Genomic_DNA"/>
</dbReference>
<evidence type="ECO:0000256" key="1">
    <source>
        <dbReference type="SAM" id="SignalP"/>
    </source>
</evidence>
<evidence type="ECO:0000313" key="3">
    <source>
        <dbReference type="Proteomes" id="UP001228905"/>
    </source>
</evidence>
<sequence>MTCNPMPRPRRGLAVFVLAMLAGIGAPLAAALPQTLALAAPQPRPEIARTLMIACPVLPGRQAGDRPTPWLSRCGFPR</sequence>
<protein>
    <submittedName>
        <fullName evidence="2">Uncharacterized protein</fullName>
    </submittedName>
</protein>
<feature type="chain" id="PRO_5045055737" evidence="1">
    <location>
        <begin position="40"/>
        <end position="78"/>
    </location>
</feature>
<organism evidence="2 3">
    <name type="scientific">Caulobacter ginsengisoli</name>
    <dbReference type="NCBI Taxonomy" id="400775"/>
    <lineage>
        <taxon>Bacteria</taxon>
        <taxon>Pseudomonadati</taxon>
        <taxon>Pseudomonadota</taxon>
        <taxon>Alphaproteobacteria</taxon>
        <taxon>Caulobacterales</taxon>
        <taxon>Caulobacteraceae</taxon>
        <taxon>Caulobacter</taxon>
    </lineage>
</organism>